<dbReference type="RefSeq" id="WP_184163512.1">
    <property type="nucleotide sequence ID" value="NZ_JACHLC010000002.1"/>
</dbReference>
<organism evidence="1 2">
    <name type="scientific">Chryseobacterium shigense</name>
    <dbReference type="NCBI Taxonomy" id="297244"/>
    <lineage>
        <taxon>Bacteria</taxon>
        <taxon>Pseudomonadati</taxon>
        <taxon>Bacteroidota</taxon>
        <taxon>Flavobacteriia</taxon>
        <taxon>Flavobacteriales</taxon>
        <taxon>Weeksellaceae</taxon>
        <taxon>Chryseobacterium group</taxon>
        <taxon>Chryseobacterium</taxon>
    </lineage>
</organism>
<evidence type="ECO:0000313" key="1">
    <source>
        <dbReference type="EMBL" id="MBB6371317.1"/>
    </source>
</evidence>
<keyword evidence="2" id="KW-1185">Reference proteome</keyword>
<dbReference type="EMBL" id="JACHLC010000002">
    <property type="protein sequence ID" value="MBB6371317.1"/>
    <property type="molecule type" value="Genomic_DNA"/>
</dbReference>
<reference evidence="1 2" key="1">
    <citation type="submission" date="2020-08" db="EMBL/GenBank/DDBJ databases">
        <title>Functional genomics of gut bacteria from endangered species of beetles.</title>
        <authorList>
            <person name="Carlos-Shanley C."/>
        </authorList>
    </citation>
    <scope>NUCLEOTIDE SEQUENCE [LARGE SCALE GENOMIC DNA]</scope>
    <source>
        <strain evidence="1 2">S00136</strain>
    </source>
</reference>
<dbReference type="Proteomes" id="UP000589738">
    <property type="component" value="Unassembled WGS sequence"/>
</dbReference>
<sequence length="144" mass="17135">MYKQIVKDTNPKKIIIEKYMKEAGFLGLGYFFGDYKLQVTLTLDFEKKKITEVHKKKTTELFFKEITSIWVYKARFIEGDSLDYRVAVFLDKGTFFGLYVFEEPHFGRAFFEMLELQITGTNEPFRIHSFQEVDQRMKKPSGRK</sequence>
<protein>
    <submittedName>
        <fullName evidence="1">Uncharacterized protein</fullName>
    </submittedName>
</protein>
<evidence type="ECO:0000313" key="2">
    <source>
        <dbReference type="Proteomes" id="UP000589738"/>
    </source>
</evidence>
<accession>A0A841N4B8</accession>
<proteinExistence type="predicted"/>
<dbReference type="AlphaFoldDB" id="A0A841N4B8"/>
<name>A0A841N4B8_9FLAO</name>
<gene>
    <name evidence="1" type="ORF">HNP36_002393</name>
</gene>
<comment type="caution">
    <text evidence="1">The sequence shown here is derived from an EMBL/GenBank/DDBJ whole genome shotgun (WGS) entry which is preliminary data.</text>
</comment>